<gene>
    <name evidence="1" type="ORF">VFPPC_08938</name>
</gene>
<evidence type="ECO:0000313" key="1">
    <source>
        <dbReference type="EMBL" id="OAQ63024.1"/>
    </source>
</evidence>
<reference evidence="1 2" key="1">
    <citation type="journal article" date="2016" name="PLoS Pathog.">
        <title>Biosynthesis of antibiotic leucinostatins in bio-control fungus Purpureocillium lilacinum and their inhibition on phytophthora revealed by genome mining.</title>
        <authorList>
            <person name="Wang G."/>
            <person name="Liu Z."/>
            <person name="Lin R."/>
            <person name="Li E."/>
            <person name="Mao Z."/>
            <person name="Ling J."/>
            <person name="Yang Y."/>
            <person name="Yin W.B."/>
            <person name="Xie B."/>
        </authorList>
    </citation>
    <scope>NUCLEOTIDE SEQUENCE [LARGE SCALE GENOMIC DNA]</scope>
    <source>
        <strain evidence="1">170</strain>
    </source>
</reference>
<comment type="caution">
    <text evidence="1">The sequence shown here is derived from an EMBL/GenBank/DDBJ whole genome shotgun (WGS) entry which is preliminary data.</text>
</comment>
<evidence type="ECO:0000313" key="2">
    <source>
        <dbReference type="Proteomes" id="UP000078397"/>
    </source>
</evidence>
<dbReference type="Proteomes" id="UP000078397">
    <property type="component" value="Unassembled WGS sequence"/>
</dbReference>
<dbReference type="RefSeq" id="XP_018140604.1">
    <property type="nucleotide sequence ID" value="XM_018287553.1"/>
</dbReference>
<proteinExistence type="predicted"/>
<keyword evidence="2" id="KW-1185">Reference proteome</keyword>
<sequence>MASRTRPPLAEFEWAPNGLNKFTIALRENGQFMPLAPNTEMFTSLAVAVNIGIEMLETASGRHTLLKLGRRIVEARASNKPPIPFYGDITMMDTYVDHFLDRVRSDLPRFIVEDRPSLDQLADTSKGHWEGDFSSFKPKQAGSITFNLARVKSMVRSHGKYEALRSGSSAQWRPYLDRWQGFLFMFACATAHELAHLFVCYLSLGKDVHTPRRVVHLDYHQAVMVQGQRVIVGESGRWLEAALYGGSLEYFRDVKQGPDQTGIAYILDANVVAYEIPLTTIKCFVENPRRYVFPLEVSRPGLTEDQVKRSGLRSMGSTGSARQLPAASNTMSAGMRGMRSFETYSIGIERLRQRTSNPSLTLAIKVC</sequence>
<dbReference type="KEGG" id="pchm:VFPPC_08938"/>
<dbReference type="OrthoDB" id="5290015at2759"/>
<protein>
    <submittedName>
        <fullName evidence="1">Uncharacterized protein</fullName>
    </submittedName>
</protein>
<dbReference type="EMBL" id="LSBJ02000006">
    <property type="protein sequence ID" value="OAQ63024.1"/>
    <property type="molecule type" value="Genomic_DNA"/>
</dbReference>
<dbReference type="GeneID" id="28851547"/>
<name>A0A179FC13_METCM</name>
<accession>A0A179FC13</accession>
<dbReference type="AlphaFoldDB" id="A0A179FC13"/>
<organism evidence="1 2">
    <name type="scientific">Pochonia chlamydosporia 170</name>
    <dbReference type="NCBI Taxonomy" id="1380566"/>
    <lineage>
        <taxon>Eukaryota</taxon>
        <taxon>Fungi</taxon>
        <taxon>Dikarya</taxon>
        <taxon>Ascomycota</taxon>
        <taxon>Pezizomycotina</taxon>
        <taxon>Sordariomycetes</taxon>
        <taxon>Hypocreomycetidae</taxon>
        <taxon>Hypocreales</taxon>
        <taxon>Clavicipitaceae</taxon>
        <taxon>Pochonia</taxon>
    </lineage>
</organism>